<keyword evidence="4" id="KW-1185">Reference proteome</keyword>
<dbReference type="EMBL" id="CAJZBQ010000056">
    <property type="protein sequence ID" value="CAG9333161.1"/>
    <property type="molecule type" value="Genomic_DNA"/>
</dbReference>
<evidence type="ECO:0000313" key="4">
    <source>
        <dbReference type="Proteomes" id="UP001162131"/>
    </source>
</evidence>
<sequence>MKRSKISISHLEKPKIKKYNVINSILSNQNIFVLPYQESTTNDVCIQTNEACSYEKTEESPKSKGIEIIKLKPSEDMGNPLNCVSLSLNLRKIEQKISKKYFIEEKPSPSPSTESRIEYKNLMKVYQSSGNLPKQKSFLYNASTSEASQSLASSEHNSPLKPSAYPKVQLSKELLEYKSLADAYQNISDLPKLKIDKERPKTSLSHQRRKSCSDKSVLGLQYKYFASNIGKEKKSAKCNKCNSIYCVCHDRINDNLCLNFIKEHQKQVNKCEEIKQEIGFLQKEFQSFQRQKGSVSSSFFIGENNESFESPRKNLYKNKISHRRIATAGEKGEKSIESLGRKMKQIRLENRRRNSNSKSSVSLNSPGIVVSQIDTSALKCKVRS</sequence>
<keyword evidence="1" id="KW-0175">Coiled coil</keyword>
<feature type="compositionally biased region" description="Basic and acidic residues" evidence="2">
    <location>
        <begin position="343"/>
        <end position="352"/>
    </location>
</feature>
<protein>
    <submittedName>
        <fullName evidence="3">Uncharacterized protein</fullName>
    </submittedName>
</protein>
<gene>
    <name evidence="3" type="ORF">BSTOLATCC_MIC57980</name>
</gene>
<reference evidence="3" key="1">
    <citation type="submission" date="2021-09" db="EMBL/GenBank/DDBJ databases">
        <authorList>
            <consortium name="AG Swart"/>
            <person name="Singh M."/>
            <person name="Singh A."/>
            <person name="Seah K."/>
            <person name="Emmerich C."/>
        </authorList>
    </citation>
    <scope>NUCLEOTIDE SEQUENCE</scope>
    <source>
        <strain evidence="3">ATCC30299</strain>
    </source>
</reference>
<proteinExistence type="predicted"/>
<accession>A0AAU9KGP3</accession>
<evidence type="ECO:0000256" key="1">
    <source>
        <dbReference type="SAM" id="Coils"/>
    </source>
</evidence>
<comment type="caution">
    <text evidence="3">The sequence shown here is derived from an EMBL/GenBank/DDBJ whole genome shotgun (WGS) entry which is preliminary data.</text>
</comment>
<evidence type="ECO:0000256" key="2">
    <source>
        <dbReference type="SAM" id="MobiDB-lite"/>
    </source>
</evidence>
<name>A0AAU9KGP3_9CILI</name>
<dbReference type="AlphaFoldDB" id="A0AAU9KGP3"/>
<dbReference type="Proteomes" id="UP001162131">
    <property type="component" value="Unassembled WGS sequence"/>
</dbReference>
<feature type="region of interest" description="Disordered" evidence="2">
    <location>
        <begin position="343"/>
        <end position="364"/>
    </location>
</feature>
<feature type="coiled-coil region" evidence="1">
    <location>
        <begin position="264"/>
        <end position="291"/>
    </location>
</feature>
<evidence type="ECO:0000313" key="3">
    <source>
        <dbReference type="EMBL" id="CAG9333161.1"/>
    </source>
</evidence>
<organism evidence="3 4">
    <name type="scientific">Blepharisma stoltei</name>
    <dbReference type="NCBI Taxonomy" id="1481888"/>
    <lineage>
        <taxon>Eukaryota</taxon>
        <taxon>Sar</taxon>
        <taxon>Alveolata</taxon>
        <taxon>Ciliophora</taxon>
        <taxon>Postciliodesmatophora</taxon>
        <taxon>Heterotrichea</taxon>
        <taxon>Heterotrichida</taxon>
        <taxon>Blepharismidae</taxon>
        <taxon>Blepharisma</taxon>
    </lineage>
</organism>